<proteinExistence type="predicted"/>
<dbReference type="PROSITE" id="PS50157">
    <property type="entry name" value="ZINC_FINGER_C2H2_2"/>
    <property type="match status" value="1"/>
</dbReference>
<reference evidence="2" key="1">
    <citation type="submission" date="2018-05" db="EMBL/GenBank/DDBJ databases">
        <authorList>
            <person name="Lanie J.A."/>
            <person name="Ng W.-L."/>
            <person name="Kazmierczak K.M."/>
            <person name="Andrzejewski T.M."/>
            <person name="Davidsen T.M."/>
            <person name="Wayne K.J."/>
            <person name="Tettelin H."/>
            <person name="Glass J.I."/>
            <person name="Rusch D."/>
            <person name="Podicherti R."/>
            <person name="Tsui H.-C.T."/>
            <person name="Winkler M.E."/>
        </authorList>
    </citation>
    <scope>NUCLEOTIDE SEQUENCE</scope>
</reference>
<name>A0A381Y9Y7_9ZZZZ</name>
<evidence type="ECO:0000259" key="1">
    <source>
        <dbReference type="PROSITE" id="PS50157"/>
    </source>
</evidence>
<dbReference type="InterPro" id="IPR013087">
    <property type="entry name" value="Znf_C2H2_type"/>
</dbReference>
<dbReference type="EMBL" id="UINC01017624">
    <property type="protein sequence ID" value="SVA73293.1"/>
    <property type="molecule type" value="Genomic_DNA"/>
</dbReference>
<dbReference type="AlphaFoldDB" id="A0A381Y9Y7"/>
<evidence type="ECO:0000313" key="2">
    <source>
        <dbReference type="EMBL" id="SVA73293.1"/>
    </source>
</evidence>
<dbReference type="Gene3D" id="3.30.160.60">
    <property type="entry name" value="Classic Zinc Finger"/>
    <property type="match status" value="1"/>
</dbReference>
<gene>
    <name evidence="2" type="ORF">METZ01_LOCUS126147</name>
</gene>
<accession>A0A381Y9Y7</accession>
<protein>
    <recommendedName>
        <fullName evidence="1">C2H2-type domain-containing protein</fullName>
    </recommendedName>
</protein>
<organism evidence="2">
    <name type="scientific">marine metagenome</name>
    <dbReference type="NCBI Taxonomy" id="408172"/>
    <lineage>
        <taxon>unclassified sequences</taxon>
        <taxon>metagenomes</taxon>
        <taxon>ecological metagenomes</taxon>
    </lineage>
</organism>
<sequence length="58" mass="6973">MVIEKHTCRFCEERFRTNFQLQRHNGTHSAWEKAAKYVDSNFAEQEKMAEYYGGQEKI</sequence>
<feature type="domain" description="C2H2-type" evidence="1">
    <location>
        <begin position="6"/>
        <end position="33"/>
    </location>
</feature>
<dbReference type="PROSITE" id="PS00028">
    <property type="entry name" value="ZINC_FINGER_C2H2_1"/>
    <property type="match status" value="1"/>
</dbReference>